<evidence type="ECO:0000313" key="2">
    <source>
        <dbReference type="Proteomes" id="UP000829398"/>
    </source>
</evidence>
<proteinExistence type="predicted"/>
<dbReference type="EMBL" id="CM039177">
    <property type="protein sequence ID" value="KAH9696962.1"/>
    <property type="molecule type" value="Genomic_DNA"/>
</dbReference>
<reference evidence="2" key="1">
    <citation type="journal article" date="2023" name="Hortic. Res.">
        <title>A chromosome-level phased genome enabling allele-level studies in sweet orange: a case study on citrus Huanglongbing tolerance.</title>
        <authorList>
            <person name="Wu B."/>
            <person name="Yu Q."/>
            <person name="Deng Z."/>
            <person name="Duan Y."/>
            <person name="Luo F."/>
            <person name="Gmitter F. Jr."/>
        </authorList>
    </citation>
    <scope>NUCLEOTIDE SEQUENCE [LARGE SCALE GENOMIC DNA]</scope>
    <source>
        <strain evidence="2">cv. Valencia</strain>
    </source>
</reference>
<protein>
    <submittedName>
        <fullName evidence="1">Methylmalonate-semialdehyde dehydrogenase (Acylating)</fullName>
    </submittedName>
</protein>
<accession>A0ACB8IIR9</accession>
<evidence type="ECO:0000313" key="1">
    <source>
        <dbReference type="EMBL" id="KAH9696962.1"/>
    </source>
</evidence>
<organism evidence="1 2">
    <name type="scientific">Citrus sinensis</name>
    <name type="common">Sweet orange</name>
    <name type="synonym">Citrus aurantium var. sinensis</name>
    <dbReference type="NCBI Taxonomy" id="2711"/>
    <lineage>
        <taxon>Eukaryota</taxon>
        <taxon>Viridiplantae</taxon>
        <taxon>Streptophyta</taxon>
        <taxon>Embryophyta</taxon>
        <taxon>Tracheophyta</taxon>
        <taxon>Spermatophyta</taxon>
        <taxon>Magnoliopsida</taxon>
        <taxon>eudicotyledons</taxon>
        <taxon>Gunneridae</taxon>
        <taxon>Pentapetalae</taxon>
        <taxon>rosids</taxon>
        <taxon>malvids</taxon>
        <taxon>Sapindales</taxon>
        <taxon>Rutaceae</taxon>
        <taxon>Aurantioideae</taxon>
        <taxon>Citrus</taxon>
    </lineage>
</organism>
<dbReference type="Proteomes" id="UP000829398">
    <property type="component" value="Chromosome 8"/>
</dbReference>
<keyword evidence="2" id="KW-1185">Reference proteome</keyword>
<sequence length="704" mass="76864">MLPPPPGTFVDREELIQHVGDFAVSQGYVVTIKQSKRDRVVVLGCDRGGVYRNRRKPVDESSAESLRRRKTGSRLTNCPFEAVGKKDDGLWKLSIKNGAHNHEPLKDLSEHPSARRFTEREVLLIKEMTEAGLKPRQILKRLRQSNPELLSTPKHVYNVKAKLRQGNVTVRNFKSLRPQKTAVRNNYQSVMEPSWRQRNPPRVPNLIGGRFVDSKSLTSIDVVNPATQLIVSQVPLSTNEEVRAAVFAAKRAFSSWRNTPVTNRQRIMFKFQELIRRDMDKLAMEITSEHGKTLTDAYNDVLRGLEIVEHACGVATLQIGEFVSNISNGVDTYSIREPLGVCAGICSFDFPAMTPLWMFPIAVTCGNTFILKPSEKVPGAAVILAELAVEAGLPNGVLNIVHGTDDIINAICDDDDVKAIALVGPNSDVADIYSRASAKGKRIQCNIGAKNHAVVMPDASIDATLSALVAAGFGGAGQKCMALTTVVYVGSITPWEDKLVEHAKAIKVNAGTESNADLGPVISKQVPGYENGNFIGPTILSDVTVNMECYKEDVFGPVLLCMQVLPLISFSVGSHISKLVFVVKLHIFVSQAESIDEAIEIVNRNRRGSGASIFTTSAVAARKFQIEIAVGQVGINVPISVQPPFTLFTSSKPCFAGDLNCDGKGGIHFYTQIKTVTQQWKDLPGNVETPTSNSNGESLQLLNS</sequence>
<name>A0ACB8IIR9_CITSI</name>
<comment type="caution">
    <text evidence="1">The sequence shown here is derived from an EMBL/GenBank/DDBJ whole genome shotgun (WGS) entry which is preliminary data.</text>
</comment>
<gene>
    <name evidence="1" type="ORF">KPL71_023413</name>
</gene>